<accession>A0ABY5Y5U9</accession>
<name>A0ABY5Y5U9_9FLAO</name>
<dbReference type="InterPro" id="IPR011429">
    <property type="entry name" value="Cyt_c_Planctomycete-type"/>
</dbReference>
<dbReference type="PROSITE" id="PS51257">
    <property type="entry name" value="PROKAR_LIPOPROTEIN"/>
    <property type="match status" value="1"/>
</dbReference>
<protein>
    <recommendedName>
        <fullName evidence="1">Cytochrome C Planctomycete-type domain-containing protein</fullName>
    </recommendedName>
</protein>
<dbReference type="RefSeq" id="WP_260572053.1">
    <property type="nucleotide sequence ID" value="NZ_CP104205.1"/>
</dbReference>
<evidence type="ECO:0000313" key="2">
    <source>
        <dbReference type="EMBL" id="UWX54259.1"/>
    </source>
</evidence>
<gene>
    <name evidence="2" type="ORF">NYZ99_15055</name>
</gene>
<dbReference type="PANTHER" id="PTHR35889:SF3">
    <property type="entry name" value="F-BOX DOMAIN-CONTAINING PROTEIN"/>
    <property type="match status" value="1"/>
</dbReference>
<keyword evidence="3" id="KW-1185">Reference proteome</keyword>
<dbReference type="InterPro" id="IPR036909">
    <property type="entry name" value="Cyt_c-like_dom_sf"/>
</dbReference>
<dbReference type="EMBL" id="CP104205">
    <property type="protein sequence ID" value="UWX54259.1"/>
    <property type="molecule type" value="Genomic_DNA"/>
</dbReference>
<dbReference type="PANTHER" id="PTHR35889">
    <property type="entry name" value="CYCLOINULO-OLIGOSACCHARIDE FRUCTANOTRANSFERASE-RELATED"/>
    <property type="match status" value="1"/>
</dbReference>
<dbReference type="Proteomes" id="UP001059209">
    <property type="component" value="Chromosome"/>
</dbReference>
<proteinExistence type="predicted"/>
<dbReference type="SUPFAM" id="SSF46626">
    <property type="entry name" value="Cytochrome c"/>
    <property type="match status" value="1"/>
</dbReference>
<organism evidence="2 3">
    <name type="scientific">Maribacter litopenaei</name>
    <dbReference type="NCBI Taxonomy" id="2976127"/>
    <lineage>
        <taxon>Bacteria</taxon>
        <taxon>Pseudomonadati</taxon>
        <taxon>Bacteroidota</taxon>
        <taxon>Flavobacteriia</taxon>
        <taxon>Flavobacteriales</taxon>
        <taxon>Flavobacteriaceae</taxon>
        <taxon>Maribacter</taxon>
    </lineage>
</organism>
<evidence type="ECO:0000313" key="3">
    <source>
        <dbReference type="Proteomes" id="UP001059209"/>
    </source>
</evidence>
<dbReference type="Pfam" id="PF07635">
    <property type="entry name" value="PSCyt1"/>
    <property type="match status" value="1"/>
</dbReference>
<sequence>MNFKYFGLFFLILFLFGCQYNVPEELEVAYADLPENIDFNYHVKPILSDRCYACHGPDENTRKAGLRLDVEEIAFKMLESGNTAFAKGSPSDSECIERILSDNPEIQMPPPESNLSLSKTEKAILIKWVEQGAKWSNHWAFLKPKTQPVPQHLNQDWPYHNEIDGFIQEKLKTNKFSPSPRSREGKINSKGNNGFNWVTSLH</sequence>
<evidence type="ECO:0000259" key="1">
    <source>
        <dbReference type="Pfam" id="PF07635"/>
    </source>
</evidence>
<feature type="domain" description="Cytochrome C Planctomycete-type" evidence="1">
    <location>
        <begin position="51"/>
        <end position="112"/>
    </location>
</feature>
<reference evidence="2" key="1">
    <citation type="submission" date="2022-09" db="EMBL/GenBank/DDBJ databases">
        <title>Maribacter litopenaei sp. nov., isolated from the intestinal tract of the Pacific White Shrimp, Litopenaeus vannamei.</title>
        <authorList>
            <person name="Kim S.Y."/>
            <person name="Hwang C.Y."/>
        </authorList>
    </citation>
    <scope>NUCLEOTIDE SEQUENCE</scope>
    <source>
        <strain evidence="2">HL-LV01</strain>
    </source>
</reference>